<gene>
    <name evidence="1" type="ORF">OTERR_26660</name>
</gene>
<reference evidence="1 2" key="1">
    <citation type="submission" date="2017-07" db="EMBL/GenBank/DDBJ databases">
        <title>Complete genome sequence of Oryzomicrobium terrae TPP412.</title>
        <authorList>
            <person name="Chiu L.-W."/>
            <person name="Lo K.-J."/>
            <person name="Tsai Y.-M."/>
            <person name="Lin S.-S."/>
            <person name="Kuo C.-H."/>
            <person name="Liu C.-T."/>
        </authorList>
    </citation>
    <scope>NUCLEOTIDE SEQUENCE [LARGE SCALE GENOMIC DNA]</scope>
    <source>
        <strain evidence="1 2">TPP412</strain>
    </source>
</reference>
<name>A0A5C1EB90_9RHOO</name>
<dbReference type="AlphaFoldDB" id="A0A5C1EB90"/>
<sequence>MNTPKILPWVARKAGITDDHAIKLWKRSVREAATIAGRQDGSDFHKLSVERFLDHVEAAAFGTVRHGYSNTPTRLSWFWRHQGRMAIFGLMAAENATRFWQNAWSDTMSGMLAQKRSNGR</sequence>
<proteinExistence type="predicted"/>
<keyword evidence="2" id="KW-1185">Reference proteome</keyword>
<dbReference type="RefSeq" id="WP_149426103.1">
    <property type="nucleotide sequence ID" value="NZ_CP022579.1"/>
</dbReference>
<organism evidence="1 2">
    <name type="scientific">Oryzomicrobium terrae</name>
    <dbReference type="NCBI Taxonomy" id="1735038"/>
    <lineage>
        <taxon>Bacteria</taxon>
        <taxon>Pseudomonadati</taxon>
        <taxon>Pseudomonadota</taxon>
        <taxon>Betaproteobacteria</taxon>
        <taxon>Rhodocyclales</taxon>
        <taxon>Rhodocyclaceae</taxon>
        <taxon>Oryzomicrobium</taxon>
    </lineage>
</organism>
<dbReference type="KEGG" id="otr:OTERR_26660"/>
<evidence type="ECO:0000313" key="1">
    <source>
        <dbReference type="EMBL" id="QEL66142.1"/>
    </source>
</evidence>
<dbReference type="EMBL" id="CP022579">
    <property type="protein sequence ID" value="QEL66142.1"/>
    <property type="molecule type" value="Genomic_DNA"/>
</dbReference>
<accession>A0A5C1EB90</accession>
<protein>
    <submittedName>
        <fullName evidence="1">Uncharacterized protein</fullName>
    </submittedName>
</protein>
<evidence type="ECO:0000313" key="2">
    <source>
        <dbReference type="Proteomes" id="UP000323671"/>
    </source>
</evidence>
<dbReference type="Proteomes" id="UP000323671">
    <property type="component" value="Chromosome"/>
</dbReference>